<name>A0ABT3ZWC8_9BACT</name>
<keyword evidence="1" id="KW-1133">Transmembrane helix</keyword>
<organism evidence="2 3">
    <name type="scientific">Archangium lansingense</name>
    <dbReference type="NCBI Taxonomy" id="2995310"/>
    <lineage>
        <taxon>Bacteria</taxon>
        <taxon>Pseudomonadati</taxon>
        <taxon>Myxococcota</taxon>
        <taxon>Myxococcia</taxon>
        <taxon>Myxococcales</taxon>
        <taxon>Cystobacterineae</taxon>
        <taxon>Archangiaceae</taxon>
        <taxon>Archangium</taxon>
    </lineage>
</organism>
<comment type="caution">
    <text evidence="2">The sequence shown here is derived from an EMBL/GenBank/DDBJ whole genome shotgun (WGS) entry which is preliminary data.</text>
</comment>
<dbReference type="EMBL" id="JAPNKA010000001">
    <property type="protein sequence ID" value="MCY1073401.1"/>
    <property type="molecule type" value="Genomic_DNA"/>
</dbReference>
<evidence type="ECO:0000313" key="3">
    <source>
        <dbReference type="Proteomes" id="UP001207654"/>
    </source>
</evidence>
<sequence>MTPNSNETPATPAVAQAKPKLMERLQAFIVRYGMLALVVHYAIFGLCLVGFMLLIRAGFQIEGAVGAASTFTGAYLACQVIKIPRFAATFALTPLLDKLIRRLRNKGQNPADPSAGS</sequence>
<gene>
    <name evidence="2" type="ORF">OV287_02800</name>
</gene>
<feature type="transmembrane region" description="Helical" evidence="1">
    <location>
        <begin position="28"/>
        <end position="54"/>
    </location>
</feature>
<dbReference type="RefSeq" id="WP_267532409.1">
    <property type="nucleotide sequence ID" value="NZ_JAPNKA010000001.1"/>
</dbReference>
<protein>
    <recommendedName>
        <fullName evidence="4">DUF1279 domain-containing protein</fullName>
    </recommendedName>
</protein>
<keyword evidence="1" id="KW-0472">Membrane</keyword>
<proteinExistence type="predicted"/>
<evidence type="ECO:0008006" key="4">
    <source>
        <dbReference type="Google" id="ProtNLM"/>
    </source>
</evidence>
<keyword evidence="3" id="KW-1185">Reference proteome</keyword>
<keyword evidence="1" id="KW-0812">Transmembrane</keyword>
<reference evidence="2 3" key="1">
    <citation type="submission" date="2022-11" db="EMBL/GenBank/DDBJ databases">
        <title>Minimal conservation of predation-associated metabolite biosynthetic gene clusters underscores biosynthetic potential of Myxococcota including descriptions for ten novel species: Archangium lansinium sp. nov., Myxococcus landrumus sp. nov., Nannocystis bai.</title>
        <authorList>
            <person name="Ahearne A."/>
            <person name="Stevens C."/>
            <person name="Phillips K."/>
        </authorList>
    </citation>
    <scope>NUCLEOTIDE SEQUENCE [LARGE SCALE GENOMIC DNA]</scope>
    <source>
        <strain evidence="2 3">MIWBW</strain>
    </source>
</reference>
<evidence type="ECO:0000256" key="1">
    <source>
        <dbReference type="SAM" id="Phobius"/>
    </source>
</evidence>
<evidence type="ECO:0000313" key="2">
    <source>
        <dbReference type="EMBL" id="MCY1073401.1"/>
    </source>
</evidence>
<accession>A0ABT3ZWC8</accession>
<dbReference type="Proteomes" id="UP001207654">
    <property type="component" value="Unassembled WGS sequence"/>
</dbReference>